<proteinExistence type="inferred from homology"/>
<dbReference type="PANTHER" id="PTHR11245">
    <property type="entry name" value="STANNIOCALCIN"/>
    <property type="match status" value="1"/>
</dbReference>
<dbReference type="InterPro" id="IPR004978">
    <property type="entry name" value="Stanniocalcin"/>
</dbReference>
<dbReference type="EMBL" id="CAJOBC010096347">
    <property type="protein sequence ID" value="CAF4439502.1"/>
    <property type="molecule type" value="Genomic_DNA"/>
</dbReference>
<dbReference type="GO" id="GO:0005179">
    <property type="term" value="F:hormone activity"/>
    <property type="evidence" value="ECO:0007669"/>
    <property type="project" value="UniProtKB-KW"/>
</dbReference>
<comment type="caution">
    <text evidence="5">The sequence shown here is derived from an EMBL/GenBank/DDBJ whole genome shotgun (WGS) entry which is preliminary data.</text>
</comment>
<accession>A0A815YVH3</accession>
<keyword evidence="9" id="KW-1185">Reference proteome</keyword>
<dbReference type="Proteomes" id="UP000681722">
    <property type="component" value="Unassembled WGS sequence"/>
</dbReference>
<name>A0A815YVH3_9BILA</name>
<dbReference type="EMBL" id="CAJNOK010045963">
    <property type="protein sequence ID" value="CAF1581211.1"/>
    <property type="molecule type" value="Genomic_DNA"/>
</dbReference>
<dbReference type="EMBL" id="CAJNOQ010030472">
    <property type="protein sequence ID" value="CAF1574772.1"/>
    <property type="molecule type" value="Genomic_DNA"/>
</dbReference>
<comment type="subunit">
    <text evidence="2">Homodimer; disulfide-linked.</text>
</comment>
<evidence type="ECO:0000256" key="3">
    <source>
        <dbReference type="ARBA" id="ARBA00022702"/>
    </source>
</evidence>
<evidence type="ECO:0000313" key="8">
    <source>
        <dbReference type="EMBL" id="CAF4439502.1"/>
    </source>
</evidence>
<evidence type="ECO:0000313" key="6">
    <source>
        <dbReference type="EMBL" id="CAF1581211.1"/>
    </source>
</evidence>
<dbReference type="Proteomes" id="UP000677228">
    <property type="component" value="Unassembled WGS sequence"/>
</dbReference>
<dbReference type="GO" id="GO:0006874">
    <property type="term" value="P:intracellular calcium ion homeostasis"/>
    <property type="evidence" value="ECO:0007669"/>
    <property type="project" value="TreeGrafter"/>
</dbReference>
<evidence type="ECO:0000256" key="4">
    <source>
        <dbReference type="ARBA" id="ARBA00023157"/>
    </source>
</evidence>
<dbReference type="Proteomes" id="UP000682733">
    <property type="component" value="Unassembled WGS sequence"/>
</dbReference>
<evidence type="ECO:0000256" key="1">
    <source>
        <dbReference type="ARBA" id="ARBA00008693"/>
    </source>
</evidence>
<evidence type="ECO:0000313" key="9">
    <source>
        <dbReference type="Proteomes" id="UP000663829"/>
    </source>
</evidence>
<dbReference type="AlphaFoldDB" id="A0A815YVH3"/>
<dbReference type="EMBL" id="CAJOBA010069064">
    <property type="protein sequence ID" value="CAF4380823.1"/>
    <property type="molecule type" value="Genomic_DNA"/>
</dbReference>
<evidence type="ECO:0008006" key="10">
    <source>
        <dbReference type="Google" id="ProtNLM"/>
    </source>
</evidence>
<reference evidence="5" key="1">
    <citation type="submission" date="2021-02" db="EMBL/GenBank/DDBJ databases">
        <authorList>
            <person name="Nowell W R."/>
        </authorList>
    </citation>
    <scope>NUCLEOTIDE SEQUENCE</scope>
</reference>
<organism evidence="5 9">
    <name type="scientific">Didymodactylos carnosus</name>
    <dbReference type="NCBI Taxonomy" id="1234261"/>
    <lineage>
        <taxon>Eukaryota</taxon>
        <taxon>Metazoa</taxon>
        <taxon>Spiralia</taxon>
        <taxon>Gnathifera</taxon>
        <taxon>Rotifera</taxon>
        <taxon>Eurotatoria</taxon>
        <taxon>Bdelloidea</taxon>
        <taxon>Philodinida</taxon>
        <taxon>Philodinidae</taxon>
        <taxon>Didymodactylos</taxon>
    </lineage>
</organism>
<evidence type="ECO:0000256" key="2">
    <source>
        <dbReference type="ARBA" id="ARBA00011748"/>
    </source>
</evidence>
<keyword evidence="4" id="KW-1015">Disulfide bond</keyword>
<dbReference type="OrthoDB" id="9970481at2759"/>
<dbReference type="Proteomes" id="UP000663829">
    <property type="component" value="Unassembled WGS sequence"/>
</dbReference>
<dbReference type="Pfam" id="PF03298">
    <property type="entry name" value="Stanniocalcin"/>
    <property type="match status" value="1"/>
</dbReference>
<protein>
    <recommendedName>
        <fullName evidence="10">Stanniocalcin-like protein</fullName>
    </recommendedName>
</protein>
<dbReference type="GO" id="GO:0005615">
    <property type="term" value="C:extracellular space"/>
    <property type="evidence" value="ECO:0007669"/>
    <property type="project" value="TreeGrafter"/>
</dbReference>
<keyword evidence="3" id="KW-0372">Hormone</keyword>
<comment type="similarity">
    <text evidence="1">Belongs to the stanniocalcin family.</text>
</comment>
<evidence type="ECO:0000313" key="5">
    <source>
        <dbReference type="EMBL" id="CAF1574772.1"/>
    </source>
</evidence>
<evidence type="ECO:0000313" key="7">
    <source>
        <dbReference type="EMBL" id="CAF4380823.1"/>
    </source>
</evidence>
<sequence length="194" mass="21797">MQASQSCYAKLPTLYCAFVVDECFEIRKSIGNACYPSEKSCENPVYDTCSWYGNCLEQKKSCGKNGYAVNYGLRYCQKFAQNLAEFSFAGKNWVSKTMNCLQQSLVEAYQDDTVTCDDITNAAFDSHAKCYVNSGICSLVLQSAENVFRDMKALGSVYDFKDFLSWKALKQIDETASACTEQSPYLVLLKLILQ</sequence>
<gene>
    <name evidence="5" type="ORF">GPM918_LOCUS40648</name>
    <name evidence="6" type="ORF">OVA965_LOCUS40986</name>
    <name evidence="8" type="ORF">SRO942_LOCUS41617</name>
    <name evidence="7" type="ORF">TMI583_LOCUS42534</name>
</gene>
<dbReference type="PANTHER" id="PTHR11245:SF6">
    <property type="entry name" value="DUF19 DOMAIN-CONTAINING PROTEIN"/>
    <property type="match status" value="1"/>
</dbReference>